<proteinExistence type="predicted"/>
<dbReference type="Pfam" id="PF01520">
    <property type="entry name" value="Amidase_3"/>
    <property type="match status" value="1"/>
</dbReference>
<feature type="region of interest" description="Disordered" evidence="5">
    <location>
        <begin position="177"/>
        <end position="208"/>
    </location>
</feature>
<sequence length="824" mass="92706">MKKILTILLLIFYTSTTFFVAQSVLSEVRQEFLSINTDGVNVRSAPGTYNPVLFKLNKDTFVLNVGIGKDKDGGFWYKIYDFNSGKTGYIASYLCDKTGITITGENSNIIAKVNTDYLNVRSGPGTEFKFIKRLNYGTKINVLRIIKRSDSQIWYKFKDGDNFYFVASWYTVKIDETNPNNQGNDSSNKNNNSGKNSTSNTQDNSNTQENISITATSTDFVNLRTGPSTDYGKITLINKGDEVVIIGFAKNHNGELWLQCKYNDKVGFAISDYFKFDASRVALDISMIGSEAKTNDSTNLREGPSTSYNVIQVVPINTAFNIVGVCLNKDKETWFEVNLEGRYAWVRNDTIVFAKKEKGIIESVLWQITEDGIDIQVNGKNLPKPNINMQSDPIRLVLTYNNTDFLNTSNQTDLNIYPFTRYTIQSYNNNASITIYLLAEIPYQFEVKDNLHLIHFKLPKINQKIVEIGGSVIFTNIKKLDNTLYISLDDFLNFFNIKISEYNLDFFGNSIKIAKEEIINADGENFVSLMNLSKYFNVSVTETNNEIFIDPVLIDFKKDSSSTVLTFSFPFKAKKISENNKDYLVIYAENSLNIPYKSLKRVSTTPPQIFIELDNVSYVAKDNMLTLTQATSESSKLLSSRIIIIDPGHGSYSGQYLDVGAIGYSGTKEAYIVLDIALRLKKLLENAGAKVILTHTTVDDPKNPTLKGRTDIANASGGDLFISIHLNSSVNSDASGTETYYWYDSSKRLAQTIQESLVKALGTYDRGIKKDYLYVCREVTTMPSILTEIGFISNPKEEALFKDPNFLDRVAKALFDGIVRYLNG</sequence>
<dbReference type="SUPFAM" id="SSF53187">
    <property type="entry name" value="Zn-dependent exopeptidases"/>
    <property type="match status" value="1"/>
</dbReference>
<evidence type="ECO:0000313" key="7">
    <source>
        <dbReference type="EMBL" id="PMP68147.1"/>
    </source>
</evidence>
<feature type="domain" description="SH3b" evidence="6">
    <location>
        <begin position="288"/>
        <end position="355"/>
    </location>
</feature>
<feature type="domain" description="SH3b" evidence="6">
    <location>
        <begin position="30"/>
        <end position="98"/>
    </location>
</feature>
<reference evidence="7 8" key="1">
    <citation type="submission" date="2018-01" db="EMBL/GenBank/DDBJ databases">
        <title>Metagenomic assembled genomes from two thermal pools in the Uzon Caldera, Kamchatka, Russia.</title>
        <authorList>
            <person name="Wilkins L."/>
            <person name="Ettinger C."/>
        </authorList>
    </citation>
    <scope>NUCLEOTIDE SEQUENCE [LARGE SCALE GENOMIC DNA]</scope>
    <source>
        <strain evidence="7">ZAV-07</strain>
    </source>
</reference>
<dbReference type="SMART" id="SM00287">
    <property type="entry name" value="SH3b"/>
    <property type="match status" value="4"/>
</dbReference>
<feature type="compositionally biased region" description="Low complexity" evidence="5">
    <location>
        <begin position="178"/>
        <end position="208"/>
    </location>
</feature>
<protein>
    <recommendedName>
        <fullName evidence="2">N-acetylmuramoyl-L-alanine amidase</fullName>
        <ecNumber evidence="2">3.5.1.28</ecNumber>
    </recommendedName>
</protein>
<comment type="caution">
    <text evidence="7">The sequence shown here is derived from an EMBL/GenBank/DDBJ whole genome shotgun (WGS) entry which is preliminary data.</text>
</comment>
<dbReference type="Gene3D" id="2.30.30.40">
    <property type="entry name" value="SH3 Domains"/>
    <property type="match status" value="4"/>
</dbReference>
<dbReference type="InterPro" id="IPR050695">
    <property type="entry name" value="N-acetylmuramoyl_amidase_3"/>
</dbReference>
<keyword evidence="3" id="KW-0378">Hydrolase</keyword>
<dbReference type="GO" id="GO:0009253">
    <property type="term" value="P:peptidoglycan catabolic process"/>
    <property type="evidence" value="ECO:0007669"/>
    <property type="project" value="InterPro"/>
</dbReference>
<dbReference type="EC" id="3.5.1.28" evidence="2"/>
<dbReference type="InterPro" id="IPR002508">
    <property type="entry name" value="MurNAc-LAA_cat"/>
</dbReference>
<dbReference type="GO" id="GO:0030288">
    <property type="term" value="C:outer membrane-bounded periplasmic space"/>
    <property type="evidence" value="ECO:0007669"/>
    <property type="project" value="TreeGrafter"/>
</dbReference>
<accession>A0A2J6WF66</accession>
<dbReference type="CDD" id="cd02696">
    <property type="entry name" value="MurNAc-LAA"/>
    <property type="match status" value="1"/>
</dbReference>
<keyword evidence="4" id="KW-0961">Cell wall biogenesis/degradation</keyword>
<feature type="domain" description="SH3b" evidence="6">
    <location>
        <begin position="104"/>
        <end position="175"/>
    </location>
</feature>
<gene>
    <name evidence="7" type="ORF">C0189_01835</name>
</gene>
<dbReference type="AlphaFoldDB" id="A0A2J6WF66"/>
<evidence type="ECO:0000256" key="4">
    <source>
        <dbReference type="ARBA" id="ARBA00023316"/>
    </source>
</evidence>
<dbReference type="GO" id="GO:0071555">
    <property type="term" value="P:cell wall organization"/>
    <property type="evidence" value="ECO:0007669"/>
    <property type="project" value="UniProtKB-KW"/>
</dbReference>
<evidence type="ECO:0000256" key="1">
    <source>
        <dbReference type="ARBA" id="ARBA00001561"/>
    </source>
</evidence>
<name>A0A2J6WF66_9BACT</name>
<dbReference type="RefSeq" id="WP_424586575.1">
    <property type="nucleotide sequence ID" value="NZ_JBNAUB010000005.1"/>
</dbReference>
<dbReference type="PANTHER" id="PTHR30404:SF0">
    <property type="entry name" value="N-ACETYLMURAMOYL-L-ALANINE AMIDASE AMIC"/>
    <property type="match status" value="1"/>
</dbReference>
<dbReference type="InterPro" id="IPR003646">
    <property type="entry name" value="SH3-like_bac-type"/>
</dbReference>
<evidence type="ECO:0000256" key="2">
    <source>
        <dbReference type="ARBA" id="ARBA00011901"/>
    </source>
</evidence>
<dbReference type="EMBL" id="PNIL01000027">
    <property type="protein sequence ID" value="PMP68147.1"/>
    <property type="molecule type" value="Genomic_DNA"/>
</dbReference>
<organism evidence="7 8">
    <name type="scientific">Caldisericum exile</name>
    <dbReference type="NCBI Taxonomy" id="693075"/>
    <lineage>
        <taxon>Bacteria</taxon>
        <taxon>Pseudomonadati</taxon>
        <taxon>Caldisericota/Cryosericota group</taxon>
        <taxon>Caldisericota</taxon>
        <taxon>Caldisericia</taxon>
        <taxon>Caldisericales</taxon>
        <taxon>Caldisericaceae</taxon>
        <taxon>Caldisericum</taxon>
    </lineage>
</organism>
<comment type="catalytic activity">
    <reaction evidence="1">
        <text>Hydrolyzes the link between N-acetylmuramoyl residues and L-amino acid residues in certain cell-wall glycopeptides.</text>
        <dbReference type="EC" id="3.5.1.28"/>
    </reaction>
</comment>
<dbReference type="PANTHER" id="PTHR30404">
    <property type="entry name" value="N-ACETYLMURAMOYL-L-ALANINE AMIDASE"/>
    <property type="match status" value="1"/>
</dbReference>
<evidence type="ECO:0000256" key="5">
    <source>
        <dbReference type="SAM" id="MobiDB-lite"/>
    </source>
</evidence>
<dbReference type="GO" id="GO:0008745">
    <property type="term" value="F:N-acetylmuramoyl-L-alanine amidase activity"/>
    <property type="evidence" value="ECO:0007669"/>
    <property type="project" value="UniProtKB-EC"/>
</dbReference>
<dbReference type="Proteomes" id="UP000237040">
    <property type="component" value="Unassembled WGS sequence"/>
</dbReference>
<dbReference type="Pfam" id="PF08239">
    <property type="entry name" value="SH3_3"/>
    <property type="match status" value="4"/>
</dbReference>
<evidence type="ECO:0000256" key="3">
    <source>
        <dbReference type="ARBA" id="ARBA00022801"/>
    </source>
</evidence>
<evidence type="ECO:0000259" key="6">
    <source>
        <dbReference type="PROSITE" id="PS51781"/>
    </source>
</evidence>
<evidence type="ECO:0000313" key="8">
    <source>
        <dbReference type="Proteomes" id="UP000237040"/>
    </source>
</evidence>
<dbReference type="Gene3D" id="3.40.630.40">
    <property type="entry name" value="Zn-dependent exopeptidases"/>
    <property type="match status" value="1"/>
</dbReference>
<feature type="domain" description="SH3b" evidence="6">
    <location>
        <begin position="208"/>
        <end position="278"/>
    </location>
</feature>
<dbReference type="SMART" id="SM00646">
    <property type="entry name" value="Ami_3"/>
    <property type="match status" value="1"/>
</dbReference>
<dbReference type="PROSITE" id="PS51781">
    <property type="entry name" value="SH3B"/>
    <property type="match status" value="4"/>
</dbReference>